<keyword evidence="3" id="KW-1003">Cell membrane</keyword>
<feature type="transmembrane region" description="Helical" evidence="7">
    <location>
        <begin position="304"/>
        <end position="327"/>
    </location>
</feature>
<feature type="transmembrane region" description="Helical" evidence="7">
    <location>
        <begin position="540"/>
        <end position="562"/>
    </location>
</feature>
<dbReference type="Pfam" id="PF03176">
    <property type="entry name" value="MMPL"/>
    <property type="match status" value="2"/>
</dbReference>
<evidence type="ECO:0000259" key="8">
    <source>
        <dbReference type="Pfam" id="PF03176"/>
    </source>
</evidence>
<dbReference type="AlphaFoldDB" id="A0A543I8N0"/>
<evidence type="ECO:0000313" key="9">
    <source>
        <dbReference type="EMBL" id="TQM66938.1"/>
    </source>
</evidence>
<dbReference type="OrthoDB" id="2365435at2"/>
<feature type="transmembrane region" description="Helical" evidence="7">
    <location>
        <begin position="516"/>
        <end position="533"/>
    </location>
</feature>
<comment type="subcellular location">
    <subcellularLocation>
        <location evidence="1">Cell membrane</location>
        <topology evidence="1">Multi-pass membrane protein</topology>
    </subcellularLocation>
</comment>
<gene>
    <name evidence="9" type="ORF">FHX41_0535</name>
</gene>
<dbReference type="EMBL" id="VFPO01000001">
    <property type="protein sequence ID" value="TQM66938.1"/>
    <property type="molecule type" value="Genomic_DNA"/>
</dbReference>
<dbReference type="GO" id="GO:0005886">
    <property type="term" value="C:plasma membrane"/>
    <property type="evidence" value="ECO:0007669"/>
    <property type="project" value="UniProtKB-SubCell"/>
</dbReference>
<evidence type="ECO:0000256" key="3">
    <source>
        <dbReference type="ARBA" id="ARBA00022475"/>
    </source>
</evidence>
<feature type="transmembrane region" description="Helical" evidence="7">
    <location>
        <begin position="642"/>
        <end position="661"/>
    </location>
</feature>
<dbReference type="Proteomes" id="UP000316706">
    <property type="component" value="Unassembled WGS sequence"/>
</dbReference>
<evidence type="ECO:0000256" key="4">
    <source>
        <dbReference type="ARBA" id="ARBA00022692"/>
    </source>
</evidence>
<name>A0A543I8N0_9ACTN</name>
<keyword evidence="5 7" id="KW-1133">Transmembrane helix</keyword>
<reference evidence="9 10" key="1">
    <citation type="submission" date="2019-06" db="EMBL/GenBank/DDBJ databases">
        <title>Sequencing the genomes of 1000 actinobacteria strains.</title>
        <authorList>
            <person name="Klenk H.-P."/>
        </authorList>
    </citation>
    <scope>NUCLEOTIDE SEQUENCE [LARGE SCALE GENOMIC DNA]</scope>
    <source>
        <strain evidence="9 10">DSM 45043</strain>
    </source>
</reference>
<feature type="transmembrane region" description="Helical" evidence="7">
    <location>
        <begin position="171"/>
        <end position="189"/>
    </location>
</feature>
<keyword evidence="6 7" id="KW-0472">Membrane</keyword>
<evidence type="ECO:0000256" key="7">
    <source>
        <dbReference type="SAM" id="Phobius"/>
    </source>
</evidence>
<dbReference type="Gene3D" id="1.20.1640.10">
    <property type="entry name" value="Multidrug efflux transporter AcrB transmembrane domain"/>
    <property type="match status" value="2"/>
</dbReference>
<organism evidence="9 10">
    <name type="scientific">Actinomadura hallensis</name>
    <dbReference type="NCBI Taxonomy" id="337895"/>
    <lineage>
        <taxon>Bacteria</taxon>
        <taxon>Bacillati</taxon>
        <taxon>Actinomycetota</taxon>
        <taxon>Actinomycetes</taxon>
        <taxon>Streptosporangiales</taxon>
        <taxon>Thermomonosporaceae</taxon>
        <taxon>Actinomadura</taxon>
    </lineage>
</organism>
<feature type="transmembrane region" description="Helical" evidence="7">
    <location>
        <begin position="272"/>
        <end position="292"/>
    </location>
</feature>
<evidence type="ECO:0000256" key="1">
    <source>
        <dbReference type="ARBA" id="ARBA00004651"/>
    </source>
</evidence>
<keyword evidence="10" id="KW-1185">Reference proteome</keyword>
<feature type="transmembrane region" description="Helical" evidence="7">
    <location>
        <begin position="574"/>
        <end position="593"/>
    </location>
</feature>
<feature type="transmembrane region" description="Helical" evidence="7">
    <location>
        <begin position="364"/>
        <end position="382"/>
    </location>
</feature>
<feature type="transmembrane region" description="Helical" evidence="7">
    <location>
        <begin position="9"/>
        <end position="30"/>
    </location>
</feature>
<keyword evidence="4 7" id="KW-0812">Transmembrane</keyword>
<dbReference type="RefSeq" id="WP_141966012.1">
    <property type="nucleotide sequence ID" value="NZ_VFPO01000001.1"/>
</dbReference>
<feature type="transmembrane region" description="Helical" evidence="7">
    <location>
        <begin position="614"/>
        <end position="636"/>
    </location>
</feature>
<dbReference type="PANTHER" id="PTHR33406">
    <property type="entry name" value="MEMBRANE PROTEIN MJ1562-RELATED"/>
    <property type="match status" value="1"/>
</dbReference>
<dbReference type="PANTHER" id="PTHR33406:SF6">
    <property type="entry name" value="MEMBRANE PROTEIN YDGH-RELATED"/>
    <property type="match status" value="1"/>
</dbReference>
<sequence length="702" mass="73982">MSAPRAARWIVPIALVVVWLAIGGTLGPYAGRLGEVTTNEQSSFLPSNAEATRVLEQQSAFQPDRTIPAIVVWEVLEGRITPGQREEAGRALASLRGAPFVAGGPSPIIPSQDGMAMSGVVQIESDAGEEIPDVVDRVRDAAGQVQGTTAYVGGPAATQADFSEAFAGVDTMLLLTALAVVLLILLLVYRSVLLPLLIILGSILALGFASAIAYYMADNDVVTVDGQVQGILSILVIGATTDYALLLSARFREELTHGTDRLHAMWTAWRRSAGAIVASGGTVAAGLLALLLSDLSNNRALGPVGALGIACALLSALTYLPAVLAVFGRAAYWPSRPHPDRPDSSRHAIWERIARLIDRRPRRIWAACLIVLCAGAALMPTLRTEGVPLSETFVGEASSVTAQEVLDEHFPGGAGNPAILIANASALPQVISTAQQTEGVSAARPRTGQDGRPLVVDGRALAEVTLSSASDSEEARQTVDRLRAGLHDVPGADALVGGYTAQQVDTQAAAQRDRKVIIPVVLAIIIVILVALLRSLAMPVLLVATVALNYLATLGVAALIFRHLLDYTATDPSVTLYGFVFLVALGVDYNIFLMTRAREESLRHGVRRGVLDGLTVTGGVITSAGVVLAATFTALVVIPLSFLVQIAFIVAFGVLMDTLVVRSLLVPALVRDLGPVVWWPGVLYRRGDSGKEPGRTDNPATR</sequence>
<protein>
    <submittedName>
        <fullName evidence="9">RND superfamily putative drug exporter</fullName>
    </submittedName>
</protein>
<comment type="similarity">
    <text evidence="2">Belongs to the resistance-nodulation-cell division (RND) (TC 2.A.6) family. MmpL subfamily.</text>
</comment>
<proteinExistence type="inferred from homology"/>
<feature type="domain" description="Membrane transport protein MMPL" evidence="8">
    <location>
        <begin position="455"/>
        <end position="680"/>
    </location>
</feature>
<dbReference type="InterPro" id="IPR004869">
    <property type="entry name" value="MMPL_dom"/>
</dbReference>
<evidence type="ECO:0000313" key="10">
    <source>
        <dbReference type="Proteomes" id="UP000316706"/>
    </source>
</evidence>
<comment type="caution">
    <text evidence="9">The sequence shown here is derived from an EMBL/GenBank/DDBJ whole genome shotgun (WGS) entry which is preliminary data.</text>
</comment>
<accession>A0A543I8N0</accession>
<dbReference type="InterPro" id="IPR050545">
    <property type="entry name" value="Mycobact_MmpL"/>
</dbReference>
<evidence type="ECO:0000256" key="6">
    <source>
        <dbReference type="ARBA" id="ARBA00023136"/>
    </source>
</evidence>
<feature type="domain" description="Membrane transport protein MMPL" evidence="8">
    <location>
        <begin position="44"/>
        <end position="363"/>
    </location>
</feature>
<evidence type="ECO:0000256" key="2">
    <source>
        <dbReference type="ARBA" id="ARBA00010157"/>
    </source>
</evidence>
<dbReference type="SUPFAM" id="SSF82866">
    <property type="entry name" value="Multidrug efflux transporter AcrB transmembrane domain"/>
    <property type="match status" value="2"/>
</dbReference>
<feature type="transmembrane region" description="Helical" evidence="7">
    <location>
        <begin position="229"/>
        <end position="251"/>
    </location>
</feature>
<evidence type="ECO:0000256" key="5">
    <source>
        <dbReference type="ARBA" id="ARBA00022989"/>
    </source>
</evidence>
<feature type="transmembrane region" description="Helical" evidence="7">
    <location>
        <begin position="196"/>
        <end position="217"/>
    </location>
</feature>